<dbReference type="RefSeq" id="WP_129888459.1">
    <property type="nucleotide sequence ID" value="NZ_CP035758.1"/>
</dbReference>
<dbReference type="SFLD" id="SFLDG01067">
    <property type="entry name" value="SPASM/twitch_domain_containing"/>
    <property type="match status" value="1"/>
</dbReference>
<feature type="binding site" evidence="8">
    <location>
        <position position="24"/>
    </location>
    <ligand>
        <name>[4Fe-4S] cluster</name>
        <dbReference type="ChEBI" id="CHEBI:49883"/>
        <note>4Fe-4S-S-AdoMet</note>
    </ligand>
</feature>
<evidence type="ECO:0000313" key="11">
    <source>
        <dbReference type="Proteomes" id="UP000290365"/>
    </source>
</evidence>
<dbReference type="HAMAP" id="MF_00660">
    <property type="entry name" value="PqqE"/>
    <property type="match status" value="1"/>
</dbReference>
<reference evidence="10 11" key="1">
    <citation type="submission" date="2019-01" db="EMBL/GenBank/DDBJ databases">
        <title>Ktedonosporobacter rubrisoli SCAWS-G2.</title>
        <authorList>
            <person name="Huang Y."/>
            <person name="Yan B."/>
        </authorList>
    </citation>
    <scope>NUCLEOTIDE SEQUENCE [LARGE SCALE GENOMIC DNA]</scope>
    <source>
        <strain evidence="10 11">SCAWS-G2</strain>
    </source>
</reference>
<dbReference type="InterPro" id="IPR007197">
    <property type="entry name" value="rSAM"/>
</dbReference>
<dbReference type="InterPro" id="IPR058240">
    <property type="entry name" value="rSAM_sf"/>
</dbReference>
<dbReference type="CDD" id="cd21119">
    <property type="entry name" value="SPASM_PqqE"/>
    <property type="match status" value="1"/>
</dbReference>
<evidence type="ECO:0000256" key="3">
    <source>
        <dbReference type="ARBA" id="ARBA00022723"/>
    </source>
</evidence>
<comment type="function">
    <text evidence="8">Catalyzes the cross-linking of a glutamate residue and a tyrosine residue in the PqqA protein as part of the biosynthesis of pyrroloquinoline quinone (PQQ).</text>
</comment>
<dbReference type="PROSITE" id="PS51918">
    <property type="entry name" value="RADICAL_SAM"/>
    <property type="match status" value="1"/>
</dbReference>
<dbReference type="GO" id="GO:0005506">
    <property type="term" value="F:iron ion binding"/>
    <property type="evidence" value="ECO:0007669"/>
    <property type="project" value="UniProtKB-UniRule"/>
</dbReference>
<accession>A0A4P6JQI3</accession>
<dbReference type="Gene3D" id="3.20.20.70">
    <property type="entry name" value="Aldolase class I"/>
    <property type="match status" value="1"/>
</dbReference>
<keyword evidence="1 8" id="KW-0004">4Fe-4S</keyword>
<dbReference type="GO" id="GO:0018189">
    <property type="term" value="P:pyrroloquinoline quinone biosynthetic process"/>
    <property type="evidence" value="ECO:0007669"/>
    <property type="project" value="UniProtKB-UniRule"/>
</dbReference>
<dbReference type="PIRSF" id="PIRSF037420">
    <property type="entry name" value="PQQ_syn_pqqE"/>
    <property type="match status" value="1"/>
</dbReference>
<dbReference type="GO" id="GO:0009975">
    <property type="term" value="F:cyclase activity"/>
    <property type="evidence" value="ECO:0007669"/>
    <property type="project" value="UniProtKB-UniRule"/>
</dbReference>
<feature type="domain" description="Radical SAM core" evidence="9">
    <location>
        <begin position="10"/>
        <end position="232"/>
    </location>
</feature>
<dbReference type="UniPathway" id="UPA00539"/>
<dbReference type="InterPro" id="IPR013785">
    <property type="entry name" value="Aldolase_TIM"/>
</dbReference>
<evidence type="ECO:0000259" key="9">
    <source>
        <dbReference type="PROSITE" id="PS51918"/>
    </source>
</evidence>
<comment type="subunit">
    <text evidence="8">Interacts with PqqD. The interaction is necessary for activity of PqqE.</text>
</comment>
<dbReference type="Proteomes" id="UP000290365">
    <property type="component" value="Chromosome"/>
</dbReference>
<dbReference type="InterPro" id="IPR011843">
    <property type="entry name" value="PQQ_synth_PqqE_bac"/>
</dbReference>
<keyword evidence="4 8" id="KW-0884">PQQ biosynthesis</keyword>
<dbReference type="InterPro" id="IPR006638">
    <property type="entry name" value="Elp3/MiaA/NifB-like_rSAM"/>
</dbReference>
<sequence length="373" mass="41897">MIHTQQEQNTYRPFGLLAEVTYRCPLHCPYCSNPIQFTQTHDELSTDEWVRVIAEARELGVLHLHFSGGEPLLRKDLSLMISHAHAAGLYTNLITSARGLTYQRLLVLQAAGLDTVQISFQADEASLGNIIAGANAHAYKLEAARMVRALDLPLTINVVLHRANLERLEQIIHLAEELDAQRLELAHTQYLGWAFQNREMLMPTSAQVAKATAIAADAQVRLRGKMEVLYIKPDYYSDRPKPCMYGWGRRFLTVNPQGDVLPCQTASVIPSLRFENVRQQSLSRIWHESEAFQRFRGTEWMPEPCRSCALREVDFGGCRCQAFLLTGDAAQTDPVCSLSPHHEKLTSLLANIQPVNSAAGFCALSIRYRTNPT</sequence>
<feature type="binding site" evidence="8">
    <location>
        <position position="28"/>
    </location>
    <ligand>
        <name>[4Fe-4S] cluster</name>
        <dbReference type="ChEBI" id="CHEBI:49883"/>
        <note>4Fe-4S-S-AdoMet</note>
    </ligand>
</feature>
<comment type="similarity">
    <text evidence="8">Belongs to the radical SAM superfamily. PqqE family.</text>
</comment>
<evidence type="ECO:0000256" key="6">
    <source>
        <dbReference type="ARBA" id="ARBA00023004"/>
    </source>
</evidence>
<dbReference type="PANTHER" id="PTHR11228">
    <property type="entry name" value="RADICAL SAM DOMAIN PROTEIN"/>
    <property type="match status" value="1"/>
</dbReference>
<dbReference type="NCBIfam" id="TIGR02109">
    <property type="entry name" value="PQQ_syn_pqqE"/>
    <property type="match status" value="1"/>
</dbReference>
<protein>
    <recommendedName>
        <fullName evidence="8">PqqA peptide cyclase</fullName>
        <ecNumber evidence="8">1.21.98.4</ecNumber>
    </recommendedName>
    <alternativeName>
        <fullName evidence="8">Coenzyme PQQ synthesis protein E</fullName>
    </alternativeName>
</protein>
<keyword evidence="3 8" id="KW-0479">Metal-binding</keyword>
<dbReference type="SFLD" id="SFLDS00029">
    <property type="entry name" value="Radical_SAM"/>
    <property type="match status" value="1"/>
</dbReference>
<dbReference type="PANTHER" id="PTHR11228:SF7">
    <property type="entry name" value="PQQA PEPTIDE CYCLASE"/>
    <property type="match status" value="1"/>
</dbReference>
<gene>
    <name evidence="8 10" type="primary">pqqE</name>
    <name evidence="10" type="ORF">EPA93_15945</name>
</gene>
<dbReference type="NCBIfam" id="TIGR04085">
    <property type="entry name" value="rSAM_more_4Fe4S"/>
    <property type="match status" value="1"/>
</dbReference>
<dbReference type="SFLD" id="SFLDG01386">
    <property type="entry name" value="main_SPASM_domain-containing"/>
    <property type="match status" value="1"/>
</dbReference>
<dbReference type="SFLD" id="SFLDF00280">
    <property type="entry name" value="coenzyme_PQQ_synthesis_protein"/>
    <property type="match status" value="1"/>
</dbReference>
<dbReference type="InterPro" id="IPR017200">
    <property type="entry name" value="PqqE-like"/>
</dbReference>
<keyword evidence="7 8" id="KW-0411">Iron-sulfur</keyword>
<keyword evidence="2 8" id="KW-0949">S-adenosyl-L-methionine</keyword>
<dbReference type="CDD" id="cd01335">
    <property type="entry name" value="Radical_SAM"/>
    <property type="match status" value="1"/>
</dbReference>
<dbReference type="GO" id="GO:0016491">
    <property type="term" value="F:oxidoreductase activity"/>
    <property type="evidence" value="ECO:0007669"/>
    <property type="project" value="UniProtKB-KW"/>
</dbReference>
<proteinExistence type="inferred from homology"/>
<dbReference type="SUPFAM" id="SSF102114">
    <property type="entry name" value="Radical SAM enzymes"/>
    <property type="match status" value="1"/>
</dbReference>
<evidence type="ECO:0000256" key="1">
    <source>
        <dbReference type="ARBA" id="ARBA00022485"/>
    </source>
</evidence>
<feature type="binding site" evidence="8">
    <location>
        <position position="31"/>
    </location>
    <ligand>
        <name>[4Fe-4S] cluster</name>
        <dbReference type="ChEBI" id="CHEBI:49883"/>
        <note>4Fe-4S-S-AdoMet</note>
    </ligand>
</feature>
<comment type="cofactor">
    <cofactor evidence="8">
        <name>[4Fe-4S] cluster</name>
        <dbReference type="ChEBI" id="CHEBI:49883"/>
    </cofactor>
    <text evidence="8">Binds 1 [4Fe-4S] cluster. The cluster is coordinated with 3 cysteines and an exchangeable S-adenosyl-L-methionine.</text>
</comment>
<dbReference type="Pfam" id="PF04055">
    <property type="entry name" value="Radical_SAM"/>
    <property type="match status" value="1"/>
</dbReference>
<evidence type="ECO:0000313" key="10">
    <source>
        <dbReference type="EMBL" id="QBD77402.1"/>
    </source>
</evidence>
<keyword evidence="6 8" id="KW-0408">Iron</keyword>
<dbReference type="InterPro" id="IPR023885">
    <property type="entry name" value="4Fe4S-binding_SPASM_dom"/>
</dbReference>
<evidence type="ECO:0000256" key="4">
    <source>
        <dbReference type="ARBA" id="ARBA00022905"/>
    </source>
</evidence>
<evidence type="ECO:0000256" key="8">
    <source>
        <dbReference type="HAMAP-Rule" id="MF_00660"/>
    </source>
</evidence>
<dbReference type="EMBL" id="CP035758">
    <property type="protein sequence ID" value="QBD77402.1"/>
    <property type="molecule type" value="Genomic_DNA"/>
</dbReference>
<comment type="pathway">
    <text evidence="8">Cofactor biosynthesis; pyrroloquinoline quinone biosynthesis.</text>
</comment>
<dbReference type="KEGG" id="kbs:EPA93_15945"/>
<evidence type="ECO:0000256" key="5">
    <source>
        <dbReference type="ARBA" id="ARBA00023002"/>
    </source>
</evidence>
<name>A0A4P6JQI3_KTERU</name>
<dbReference type="EC" id="1.21.98.4" evidence="8"/>
<keyword evidence="5 8" id="KW-0560">Oxidoreductase</keyword>
<dbReference type="AlphaFoldDB" id="A0A4P6JQI3"/>
<evidence type="ECO:0000256" key="2">
    <source>
        <dbReference type="ARBA" id="ARBA00022691"/>
    </source>
</evidence>
<dbReference type="OrthoDB" id="9808591at2"/>
<comment type="catalytic activity">
    <reaction evidence="8">
        <text>[PQQ precursor protein] + S-adenosyl-L-methionine = E-Y cross-linked-[PQQ precursor protein] + 5'-deoxyadenosine + L-methionine + H(+)</text>
        <dbReference type="Rhea" id="RHEA:56836"/>
        <dbReference type="Rhea" id="RHEA-COMP:14800"/>
        <dbReference type="Rhea" id="RHEA-COMP:14801"/>
        <dbReference type="ChEBI" id="CHEBI:15378"/>
        <dbReference type="ChEBI" id="CHEBI:17319"/>
        <dbReference type="ChEBI" id="CHEBI:57844"/>
        <dbReference type="ChEBI" id="CHEBI:59789"/>
        <dbReference type="ChEBI" id="CHEBI:141026"/>
        <dbReference type="ChEBI" id="CHEBI:141027"/>
        <dbReference type="EC" id="1.21.98.4"/>
    </reaction>
</comment>
<dbReference type="InterPro" id="IPR050377">
    <property type="entry name" value="Radical_SAM_PqqE_MftC-like"/>
</dbReference>
<keyword evidence="11" id="KW-1185">Reference proteome</keyword>
<dbReference type="Pfam" id="PF13186">
    <property type="entry name" value="SPASM"/>
    <property type="match status" value="1"/>
</dbReference>
<dbReference type="GO" id="GO:1904047">
    <property type="term" value="F:S-adenosyl-L-methionine binding"/>
    <property type="evidence" value="ECO:0007669"/>
    <property type="project" value="UniProtKB-UniRule"/>
</dbReference>
<dbReference type="SMART" id="SM00729">
    <property type="entry name" value="Elp3"/>
    <property type="match status" value="1"/>
</dbReference>
<evidence type="ECO:0000256" key="7">
    <source>
        <dbReference type="ARBA" id="ARBA00023014"/>
    </source>
</evidence>
<organism evidence="10 11">
    <name type="scientific">Ktedonosporobacter rubrisoli</name>
    <dbReference type="NCBI Taxonomy" id="2509675"/>
    <lineage>
        <taxon>Bacteria</taxon>
        <taxon>Bacillati</taxon>
        <taxon>Chloroflexota</taxon>
        <taxon>Ktedonobacteria</taxon>
        <taxon>Ktedonobacterales</taxon>
        <taxon>Ktedonosporobacteraceae</taxon>
        <taxon>Ktedonosporobacter</taxon>
    </lineage>
</organism>
<dbReference type="GO" id="GO:0051539">
    <property type="term" value="F:4 iron, 4 sulfur cluster binding"/>
    <property type="evidence" value="ECO:0007669"/>
    <property type="project" value="UniProtKB-KW"/>
</dbReference>